<sequence length="67" mass="7554">MNDGSETRRCEMLLLVISESLELRSERTGHQPPELALLGLPNTVRLEFFDVVVGGSVERVHDYGKQQ</sequence>
<organism evidence="1 2">
    <name type="scientific">Ambrosiozyma monospora</name>
    <name type="common">Yeast</name>
    <name type="synonym">Endomycopsis monosporus</name>
    <dbReference type="NCBI Taxonomy" id="43982"/>
    <lineage>
        <taxon>Eukaryota</taxon>
        <taxon>Fungi</taxon>
        <taxon>Dikarya</taxon>
        <taxon>Ascomycota</taxon>
        <taxon>Saccharomycotina</taxon>
        <taxon>Pichiomycetes</taxon>
        <taxon>Pichiales</taxon>
        <taxon>Pichiaceae</taxon>
        <taxon>Ambrosiozyma</taxon>
    </lineage>
</organism>
<accession>A0ACB5SSL0</accession>
<protein>
    <submittedName>
        <fullName evidence="1">Unnamed protein product</fullName>
    </submittedName>
</protein>
<evidence type="ECO:0000313" key="2">
    <source>
        <dbReference type="Proteomes" id="UP001165064"/>
    </source>
</evidence>
<keyword evidence="2" id="KW-1185">Reference proteome</keyword>
<dbReference type="Proteomes" id="UP001165064">
    <property type="component" value="Unassembled WGS sequence"/>
</dbReference>
<dbReference type="EMBL" id="BSXS01000278">
    <property type="protein sequence ID" value="GME71765.1"/>
    <property type="molecule type" value="Genomic_DNA"/>
</dbReference>
<proteinExistence type="predicted"/>
<name>A0ACB5SSL0_AMBMO</name>
<reference evidence="1" key="1">
    <citation type="submission" date="2023-04" db="EMBL/GenBank/DDBJ databases">
        <title>Ambrosiozyma monospora NBRC 10751.</title>
        <authorList>
            <person name="Ichikawa N."/>
            <person name="Sato H."/>
            <person name="Tonouchi N."/>
        </authorList>
    </citation>
    <scope>NUCLEOTIDE SEQUENCE</scope>
    <source>
        <strain evidence="1">NBRC 10751</strain>
    </source>
</reference>
<comment type="caution">
    <text evidence="1">The sequence shown here is derived from an EMBL/GenBank/DDBJ whole genome shotgun (WGS) entry which is preliminary data.</text>
</comment>
<evidence type="ECO:0000313" key="1">
    <source>
        <dbReference type="EMBL" id="GME71765.1"/>
    </source>
</evidence>
<gene>
    <name evidence="1" type="ORF">Amon02_000070500</name>
</gene>